<feature type="transmembrane region" description="Helical" evidence="7">
    <location>
        <begin position="44"/>
        <end position="61"/>
    </location>
</feature>
<dbReference type="PANTHER" id="PTHR21716:SF4">
    <property type="entry name" value="TRANSMEMBRANE PROTEIN 245"/>
    <property type="match status" value="1"/>
</dbReference>
<dbReference type="InterPro" id="IPR002549">
    <property type="entry name" value="AI-2E-like"/>
</dbReference>
<evidence type="ECO:0000256" key="2">
    <source>
        <dbReference type="ARBA" id="ARBA00009773"/>
    </source>
</evidence>
<organism evidence="8 9">
    <name type="scientific">Turneriella parva (strain ATCC BAA-1111 / DSM 21527 / NCTC 11395 / H)</name>
    <name type="common">Leptospira parva</name>
    <dbReference type="NCBI Taxonomy" id="869212"/>
    <lineage>
        <taxon>Bacteria</taxon>
        <taxon>Pseudomonadati</taxon>
        <taxon>Spirochaetota</taxon>
        <taxon>Spirochaetia</taxon>
        <taxon>Leptospirales</taxon>
        <taxon>Leptospiraceae</taxon>
        <taxon>Turneriella</taxon>
    </lineage>
</organism>
<keyword evidence="9" id="KW-1185">Reference proteome</keyword>
<feature type="transmembrane region" description="Helical" evidence="7">
    <location>
        <begin position="21"/>
        <end position="38"/>
    </location>
</feature>
<dbReference type="GO" id="GO:0016020">
    <property type="term" value="C:membrane"/>
    <property type="evidence" value="ECO:0007669"/>
    <property type="project" value="UniProtKB-SubCell"/>
</dbReference>
<dbReference type="Proteomes" id="UP000006048">
    <property type="component" value="Chromosome"/>
</dbReference>
<evidence type="ECO:0000256" key="3">
    <source>
        <dbReference type="ARBA" id="ARBA00022692"/>
    </source>
</evidence>
<protein>
    <recommendedName>
        <fullName evidence="10">Permease</fullName>
    </recommendedName>
</protein>
<dbReference type="KEGG" id="tpx:Turpa_2784"/>
<feature type="transmembrane region" description="Helical" evidence="7">
    <location>
        <begin position="166"/>
        <end position="190"/>
    </location>
</feature>
<evidence type="ECO:0000256" key="4">
    <source>
        <dbReference type="ARBA" id="ARBA00022989"/>
    </source>
</evidence>
<reference evidence="8 9" key="1">
    <citation type="submission" date="2012-06" db="EMBL/GenBank/DDBJ databases">
        <title>The complete chromosome of genome of Turneriella parva DSM 21527.</title>
        <authorList>
            <consortium name="US DOE Joint Genome Institute (JGI-PGF)"/>
            <person name="Lucas S."/>
            <person name="Han J."/>
            <person name="Lapidus A."/>
            <person name="Bruce D."/>
            <person name="Goodwin L."/>
            <person name="Pitluck S."/>
            <person name="Peters L."/>
            <person name="Kyrpides N."/>
            <person name="Mavromatis K."/>
            <person name="Ivanova N."/>
            <person name="Mikhailova N."/>
            <person name="Chertkov O."/>
            <person name="Detter J.C."/>
            <person name="Tapia R."/>
            <person name="Han C."/>
            <person name="Land M."/>
            <person name="Hauser L."/>
            <person name="Markowitz V."/>
            <person name="Cheng J.-F."/>
            <person name="Hugenholtz P."/>
            <person name="Woyke T."/>
            <person name="Wu D."/>
            <person name="Gronow S."/>
            <person name="Wellnitz S."/>
            <person name="Brambilla E."/>
            <person name="Klenk H.-P."/>
            <person name="Eisen J.A."/>
        </authorList>
    </citation>
    <scope>NUCLEOTIDE SEQUENCE [LARGE SCALE GENOMIC DNA]</scope>
    <source>
        <strain evidence="9">ATCC BAA-1111 / DSM 21527 / NCTC 11395 / H</strain>
    </source>
</reference>
<gene>
    <name evidence="8" type="ordered locus">Turpa_2784</name>
</gene>
<dbReference type="Pfam" id="PF01594">
    <property type="entry name" value="AI-2E_transport"/>
    <property type="match status" value="1"/>
</dbReference>
<feature type="transmembrane region" description="Helical" evidence="7">
    <location>
        <begin position="81"/>
        <end position="103"/>
    </location>
</feature>
<evidence type="ECO:0000256" key="1">
    <source>
        <dbReference type="ARBA" id="ARBA00004141"/>
    </source>
</evidence>
<sequence>MREKQPQPNVKLDRSYSFLDFHRFLPYVFFGLFLFLLGLVSFVYYSYIYAFFISGILFILFRTPHRWLLNKMHGRRTRAAAISTVSVILVLILPAIFLGIALVTEARHASELAREWFTPEKLFEIHRNNPWIQGQLDISAEQLLAYRLQFLEVVRNNQLETLRRGWTWALTGMKFFVDFTFALFILFFLFRSVDRIGMTVYRNLPFPDKIEKHIGDRMVQIFDAVVKGNLLVSIAQGAVIGIVFWLCDLSTPLLWGAIAAPFALIPVIGTAVVWLPGAVYLYTHDHQTMALTMAVTCLVFYFLLENLLKPVLLDRDLNLHPLFLFLAIVGGLNAFGVKGLILGPFIVTMFVTIWELISEWNRNFSEEQDVLGSAPDRMSVRATTEEQDVPGSNKDL</sequence>
<proteinExistence type="inferred from homology"/>
<feature type="transmembrane region" description="Helical" evidence="7">
    <location>
        <begin position="324"/>
        <end position="354"/>
    </location>
</feature>
<feature type="region of interest" description="Disordered" evidence="6">
    <location>
        <begin position="373"/>
        <end position="396"/>
    </location>
</feature>
<dbReference type="PATRIC" id="fig|869212.3.peg.2806"/>
<keyword evidence="4 7" id="KW-1133">Transmembrane helix</keyword>
<comment type="subcellular location">
    <subcellularLocation>
        <location evidence="1">Membrane</location>
        <topology evidence="1">Multi-pass membrane protein</topology>
    </subcellularLocation>
</comment>
<feature type="transmembrane region" description="Helical" evidence="7">
    <location>
        <begin position="252"/>
        <end position="275"/>
    </location>
</feature>
<evidence type="ECO:0000256" key="5">
    <source>
        <dbReference type="ARBA" id="ARBA00023136"/>
    </source>
</evidence>
<dbReference type="STRING" id="869212.Turpa_2784"/>
<keyword evidence="5 7" id="KW-0472">Membrane</keyword>
<evidence type="ECO:0000313" key="8">
    <source>
        <dbReference type="EMBL" id="AFM13423.1"/>
    </source>
</evidence>
<evidence type="ECO:0000256" key="6">
    <source>
        <dbReference type="SAM" id="MobiDB-lite"/>
    </source>
</evidence>
<dbReference type="AlphaFoldDB" id="I4B816"/>
<feature type="transmembrane region" description="Helical" evidence="7">
    <location>
        <begin position="287"/>
        <end position="304"/>
    </location>
</feature>
<dbReference type="PANTHER" id="PTHR21716">
    <property type="entry name" value="TRANSMEMBRANE PROTEIN"/>
    <property type="match status" value="1"/>
</dbReference>
<evidence type="ECO:0008006" key="10">
    <source>
        <dbReference type="Google" id="ProtNLM"/>
    </source>
</evidence>
<evidence type="ECO:0000313" key="9">
    <source>
        <dbReference type="Proteomes" id="UP000006048"/>
    </source>
</evidence>
<accession>I4B816</accession>
<dbReference type="OrthoDB" id="343317at2"/>
<dbReference type="HOGENOM" id="CLU_041771_2_3_12"/>
<evidence type="ECO:0000256" key="7">
    <source>
        <dbReference type="SAM" id="Phobius"/>
    </source>
</evidence>
<keyword evidence="3 7" id="KW-0812">Transmembrane</keyword>
<feature type="transmembrane region" description="Helical" evidence="7">
    <location>
        <begin position="224"/>
        <end position="246"/>
    </location>
</feature>
<comment type="similarity">
    <text evidence="2">Belongs to the autoinducer-2 exporter (AI-2E) (TC 2.A.86) family.</text>
</comment>
<name>I4B816_TURPD</name>
<dbReference type="EMBL" id="CP002959">
    <property type="protein sequence ID" value="AFM13423.1"/>
    <property type="molecule type" value="Genomic_DNA"/>
</dbReference>
<dbReference type="RefSeq" id="WP_014803925.1">
    <property type="nucleotide sequence ID" value="NC_018020.1"/>
</dbReference>